<organism evidence="5 6">
    <name type="scientific">Ridgeia piscesae</name>
    <name type="common">Tubeworm</name>
    <dbReference type="NCBI Taxonomy" id="27915"/>
    <lineage>
        <taxon>Eukaryota</taxon>
        <taxon>Metazoa</taxon>
        <taxon>Spiralia</taxon>
        <taxon>Lophotrochozoa</taxon>
        <taxon>Annelida</taxon>
        <taxon>Polychaeta</taxon>
        <taxon>Sedentaria</taxon>
        <taxon>Canalipalpata</taxon>
        <taxon>Sabellida</taxon>
        <taxon>Siboglinidae</taxon>
        <taxon>Ridgeia</taxon>
    </lineage>
</organism>
<dbReference type="GO" id="GO:0048278">
    <property type="term" value="P:vesicle docking"/>
    <property type="evidence" value="ECO:0007669"/>
    <property type="project" value="TreeGrafter"/>
</dbReference>
<dbReference type="Pfam" id="PF05739">
    <property type="entry name" value="SNARE"/>
    <property type="match status" value="1"/>
</dbReference>
<dbReference type="Gene3D" id="1.20.5.110">
    <property type="match status" value="1"/>
</dbReference>
<protein>
    <recommendedName>
        <fullName evidence="4">t-SNARE coiled-coil homology domain-containing protein</fullName>
    </recommendedName>
</protein>
<evidence type="ECO:0000256" key="2">
    <source>
        <dbReference type="SAM" id="MobiDB-lite"/>
    </source>
</evidence>
<dbReference type="InterPro" id="IPR045242">
    <property type="entry name" value="Syntaxin"/>
</dbReference>
<feature type="transmembrane region" description="Helical" evidence="3">
    <location>
        <begin position="274"/>
        <end position="296"/>
    </location>
</feature>
<evidence type="ECO:0000256" key="1">
    <source>
        <dbReference type="ARBA" id="ARBA00009063"/>
    </source>
</evidence>
<evidence type="ECO:0000313" key="6">
    <source>
        <dbReference type="Proteomes" id="UP001209878"/>
    </source>
</evidence>
<keyword evidence="6" id="KW-1185">Reference proteome</keyword>
<keyword evidence="3" id="KW-1133">Transmembrane helix</keyword>
<dbReference type="Proteomes" id="UP001209878">
    <property type="component" value="Unassembled WGS sequence"/>
</dbReference>
<dbReference type="GO" id="GO:0006886">
    <property type="term" value="P:intracellular protein transport"/>
    <property type="evidence" value="ECO:0007669"/>
    <property type="project" value="TreeGrafter"/>
</dbReference>
<evidence type="ECO:0000256" key="3">
    <source>
        <dbReference type="SAM" id="Phobius"/>
    </source>
</evidence>
<reference evidence="5" key="1">
    <citation type="journal article" date="2023" name="Mol. Biol. Evol.">
        <title>Third-Generation Sequencing Reveals the Adaptive Role of the Epigenome in Three Deep-Sea Polychaetes.</title>
        <authorList>
            <person name="Perez M."/>
            <person name="Aroh O."/>
            <person name="Sun Y."/>
            <person name="Lan Y."/>
            <person name="Juniper S.K."/>
            <person name="Young C.R."/>
            <person name="Angers B."/>
            <person name="Qian P.Y."/>
        </authorList>
    </citation>
    <scope>NUCLEOTIDE SEQUENCE</scope>
    <source>
        <strain evidence="5">R07B-5</strain>
    </source>
</reference>
<dbReference type="InterPro" id="IPR000727">
    <property type="entry name" value="T_SNARE_dom"/>
</dbReference>
<feature type="domain" description="T-SNARE coiled-coil homology" evidence="4">
    <location>
        <begin position="201"/>
        <end position="263"/>
    </location>
</feature>
<dbReference type="PROSITE" id="PS50192">
    <property type="entry name" value="T_SNARE"/>
    <property type="match status" value="1"/>
</dbReference>
<keyword evidence="3" id="KW-0472">Membrane</keyword>
<dbReference type="FunFam" id="1.20.5.110:FF:000059">
    <property type="entry name" value="Related to syntaxin 12"/>
    <property type="match status" value="1"/>
</dbReference>
<evidence type="ECO:0000313" key="5">
    <source>
        <dbReference type="EMBL" id="KAK2187318.1"/>
    </source>
</evidence>
<dbReference type="GO" id="GO:0012505">
    <property type="term" value="C:endomembrane system"/>
    <property type="evidence" value="ECO:0007669"/>
    <property type="project" value="TreeGrafter"/>
</dbReference>
<dbReference type="PANTHER" id="PTHR19957">
    <property type="entry name" value="SYNTAXIN"/>
    <property type="match status" value="1"/>
</dbReference>
<comment type="caution">
    <text evidence="5">The sequence shown here is derived from an EMBL/GenBank/DDBJ whole genome shotgun (WGS) entry which is preliminary data.</text>
</comment>
<dbReference type="InterPro" id="IPR010989">
    <property type="entry name" value="SNARE"/>
</dbReference>
<dbReference type="PANTHER" id="PTHR19957:SF38">
    <property type="entry name" value="LD27581P"/>
    <property type="match status" value="1"/>
</dbReference>
<dbReference type="GO" id="GO:0000149">
    <property type="term" value="F:SNARE binding"/>
    <property type="evidence" value="ECO:0007669"/>
    <property type="project" value="TreeGrafter"/>
</dbReference>
<accession>A0AAD9P378</accession>
<name>A0AAD9P378_RIDPI</name>
<dbReference type="GO" id="GO:0005484">
    <property type="term" value="F:SNAP receptor activity"/>
    <property type="evidence" value="ECO:0007669"/>
    <property type="project" value="TreeGrafter"/>
</dbReference>
<dbReference type="InterPro" id="IPR006011">
    <property type="entry name" value="Syntaxin_N"/>
</dbReference>
<evidence type="ECO:0000259" key="4">
    <source>
        <dbReference type="PROSITE" id="PS50192"/>
    </source>
</evidence>
<gene>
    <name evidence="5" type="ORF">NP493_169g00003</name>
</gene>
<dbReference type="EMBL" id="JAODUO010000169">
    <property type="protein sequence ID" value="KAK2187318.1"/>
    <property type="molecule type" value="Genomic_DNA"/>
</dbReference>
<dbReference type="Pfam" id="PF14523">
    <property type="entry name" value="Syntaxin_2"/>
    <property type="match status" value="1"/>
</dbReference>
<sequence>MSHGDFGYGSVSRPSRPSYMDNPGRQPAYRDDPGPFGAPNTVSGMRRYNEFVDVITSNIFKINNNATTLERAAKNVGTKKDSVDLRDRIHTTEQNTNRLIGETTQVFKQLSGLVSRSDRQQKLQYERLTNEFKESVQRYNTLQKGVAAQVKSAVLLSAPREPRTETLVSWQDEVTEEQRRQADDERRQQLQVQGDTIEADLSLLHDREERIVQLESDILDINEIFKELGTLVHEQGEVIDTIQDNVESAYGHVDEGNEQLIQASKYQRKARKKMCILVLILLVVGCVLALIIGLSLKH</sequence>
<dbReference type="GO" id="GO:0031201">
    <property type="term" value="C:SNARE complex"/>
    <property type="evidence" value="ECO:0007669"/>
    <property type="project" value="TreeGrafter"/>
</dbReference>
<dbReference type="SMART" id="SM00397">
    <property type="entry name" value="t_SNARE"/>
    <property type="match status" value="1"/>
</dbReference>
<dbReference type="Gene3D" id="1.20.58.70">
    <property type="match status" value="1"/>
</dbReference>
<dbReference type="CDD" id="cd15847">
    <property type="entry name" value="SNARE_syntaxin7_like"/>
    <property type="match status" value="1"/>
</dbReference>
<feature type="region of interest" description="Disordered" evidence="2">
    <location>
        <begin position="1"/>
        <end position="42"/>
    </location>
</feature>
<proteinExistence type="inferred from homology"/>
<dbReference type="SMART" id="SM00503">
    <property type="entry name" value="SynN"/>
    <property type="match status" value="1"/>
</dbReference>
<dbReference type="SUPFAM" id="SSF47661">
    <property type="entry name" value="t-snare proteins"/>
    <property type="match status" value="1"/>
</dbReference>
<keyword evidence="3" id="KW-0812">Transmembrane</keyword>
<dbReference type="GO" id="GO:0006906">
    <property type="term" value="P:vesicle fusion"/>
    <property type="evidence" value="ECO:0007669"/>
    <property type="project" value="TreeGrafter"/>
</dbReference>
<comment type="similarity">
    <text evidence="1">Belongs to the syntaxin family.</text>
</comment>
<dbReference type="AlphaFoldDB" id="A0AAD9P378"/>